<dbReference type="PANTHER" id="PTHR33168">
    <property type="entry name" value="STRESS INDUCED PROTEIN-RELATED"/>
    <property type="match status" value="1"/>
</dbReference>
<evidence type="ECO:0000313" key="3">
    <source>
        <dbReference type="Proteomes" id="UP000036987"/>
    </source>
</evidence>
<feature type="compositionally biased region" description="Polar residues" evidence="1">
    <location>
        <begin position="165"/>
        <end position="181"/>
    </location>
</feature>
<evidence type="ECO:0000313" key="2">
    <source>
        <dbReference type="EMBL" id="KMZ71173.1"/>
    </source>
</evidence>
<comment type="caution">
    <text evidence="2">The sequence shown here is derived from an EMBL/GenBank/DDBJ whole genome shotgun (WGS) entry which is preliminary data.</text>
</comment>
<feature type="compositionally biased region" description="Low complexity" evidence="1">
    <location>
        <begin position="145"/>
        <end position="157"/>
    </location>
</feature>
<organism evidence="2 3">
    <name type="scientific">Zostera marina</name>
    <name type="common">Eelgrass</name>
    <dbReference type="NCBI Taxonomy" id="29655"/>
    <lineage>
        <taxon>Eukaryota</taxon>
        <taxon>Viridiplantae</taxon>
        <taxon>Streptophyta</taxon>
        <taxon>Embryophyta</taxon>
        <taxon>Tracheophyta</taxon>
        <taxon>Spermatophyta</taxon>
        <taxon>Magnoliopsida</taxon>
        <taxon>Liliopsida</taxon>
        <taxon>Zosteraceae</taxon>
        <taxon>Zostera</taxon>
    </lineage>
</organism>
<keyword evidence="3" id="KW-1185">Reference proteome</keyword>
<evidence type="ECO:0000256" key="1">
    <source>
        <dbReference type="SAM" id="MobiDB-lite"/>
    </source>
</evidence>
<feature type="region of interest" description="Disordered" evidence="1">
    <location>
        <begin position="138"/>
        <end position="181"/>
    </location>
</feature>
<dbReference type="STRING" id="29655.A0A0K9PQ45"/>
<dbReference type="Proteomes" id="UP000036987">
    <property type="component" value="Unassembled WGS sequence"/>
</dbReference>
<dbReference type="AlphaFoldDB" id="A0A0K9PQ45"/>
<protein>
    <submittedName>
        <fullName evidence="2">Uncharacterized protein</fullName>
    </submittedName>
</protein>
<dbReference type="OrthoDB" id="657187at2759"/>
<gene>
    <name evidence="2" type="ORF">ZOSMA_186G00230</name>
</gene>
<dbReference type="OMA" id="RYDPISY"/>
<sequence length="181" mass="20490">MSLSVISHIFLYIPMPPPYFFVNVDQTQLLLQIYNYTAVPVIVCRIPEMDKIKSSICFSCCFGSEPNRDHRDTQQQSTSFSLMQTSSTWIRSKAQELPGIQGKCRGLISRIGKNRRHHSTDFRYDPFSYALNFDGGPDFDEDGDGSSSPYKYKSFSSRLPASPRLQPSTSQAQTDQTQIPA</sequence>
<proteinExistence type="predicted"/>
<accession>A0A0K9PQ45</accession>
<reference evidence="3" key="1">
    <citation type="journal article" date="2016" name="Nature">
        <title>The genome of the seagrass Zostera marina reveals angiosperm adaptation to the sea.</title>
        <authorList>
            <person name="Olsen J.L."/>
            <person name="Rouze P."/>
            <person name="Verhelst B."/>
            <person name="Lin Y.-C."/>
            <person name="Bayer T."/>
            <person name="Collen J."/>
            <person name="Dattolo E."/>
            <person name="De Paoli E."/>
            <person name="Dittami S."/>
            <person name="Maumus F."/>
            <person name="Michel G."/>
            <person name="Kersting A."/>
            <person name="Lauritano C."/>
            <person name="Lohaus R."/>
            <person name="Toepel M."/>
            <person name="Tonon T."/>
            <person name="Vanneste K."/>
            <person name="Amirebrahimi M."/>
            <person name="Brakel J."/>
            <person name="Bostroem C."/>
            <person name="Chovatia M."/>
            <person name="Grimwood J."/>
            <person name="Jenkins J.W."/>
            <person name="Jueterbock A."/>
            <person name="Mraz A."/>
            <person name="Stam W.T."/>
            <person name="Tice H."/>
            <person name="Bornberg-Bauer E."/>
            <person name="Green P.J."/>
            <person name="Pearson G.A."/>
            <person name="Procaccini G."/>
            <person name="Duarte C.M."/>
            <person name="Schmutz J."/>
            <person name="Reusch T.B.H."/>
            <person name="Van de Peer Y."/>
        </authorList>
    </citation>
    <scope>NUCLEOTIDE SEQUENCE [LARGE SCALE GENOMIC DNA]</scope>
    <source>
        <strain evidence="3">cv. Finnish</strain>
    </source>
</reference>
<name>A0A0K9PQ45_ZOSMR</name>
<dbReference type="EMBL" id="LFYR01000685">
    <property type="protein sequence ID" value="KMZ71173.1"/>
    <property type="molecule type" value="Genomic_DNA"/>
</dbReference>